<evidence type="ECO:0000313" key="2">
    <source>
        <dbReference type="WBParaSite" id="ES5_v2.g10638.t1"/>
    </source>
</evidence>
<evidence type="ECO:0000313" key="1">
    <source>
        <dbReference type="Proteomes" id="UP000887579"/>
    </source>
</evidence>
<protein>
    <submittedName>
        <fullName evidence="2">C-type LECtin</fullName>
    </submittedName>
</protein>
<name>A0AC34F0S9_9BILA</name>
<dbReference type="Proteomes" id="UP000887579">
    <property type="component" value="Unplaced"/>
</dbReference>
<accession>A0AC34F0S9</accession>
<organism evidence="1 2">
    <name type="scientific">Panagrolaimus sp. ES5</name>
    <dbReference type="NCBI Taxonomy" id="591445"/>
    <lineage>
        <taxon>Eukaryota</taxon>
        <taxon>Metazoa</taxon>
        <taxon>Ecdysozoa</taxon>
        <taxon>Nematoda</taxon>
        <taxon>Chromadorea</taxon>
        <taxon>Rhabditida</taxon>
        <taxon>Tylenchina</taxon>
        <taxon>Panagrolaimomorpha</taxon>
        <taxon>Panagrolaimoidea</taxon>
        <taxon>Panagrolaimidae</taxon>
        <taxon>Panagrolaimus</taxon>
    </lineage>
</organism>
<proteinExistence type="predicted"/>
<reference evidence="2" key="1">
    <citation type="submission" date="2022-11" db="UniProtKB">
        <authorList>
            <consortium name="WormBaseParasite"/>
        </authorList>
    </citation>
    <scope>IDENTIFICATION</scope>
</reference>
<dbReference type="WBParaSite" id="ES5_v2.g10638.t1">
    <property type="protein sequence ID" value="ES5_v2.g10638.t1"/>
    <property type="gene ID" value="ES5_v2.g10638"/>
</dbReference>
<sequence length="427" mass="46713">MALFKNFLVFAICLVALNKKALSQTTIDYTDTPVYSTAPPDYTTAPPPPATSGAPVTSPPPSPTSSSPLGLDRECACTIEKIWLDIVAVIDISKSITQEGLAQVQANLDTIVHRINVGSQTGYNSRISLVSFASNATTVASFNAFNSSDDFDNTIFNINVNTADDKVNILSGLQTANSILGSSSVNPNRRRVVILYTSAYDNGGFKSPIPLSQQMREDNVKLITVAFAQSMGSSDVDAVSELAYPGYAFTNNQTDLIDQMYNALCQANCFCPPNWRQFSTNYTDKYAHGYGNCLYYSSISAGWTAASFACRKEAPGAYFASESTQQKADFNLAYSKDVSVNNQYSYHIGLEYKNNQYSWQTSNSSLLKPLGNNGFKNWSPGYPNAQVGECVKVEKFGNFYGWTNEKCWAALNYICEVTTCDTDNYCA</sequence>